<name>A0A6P5X754_DURZI</name>
<evidence type="ECO:0000313" key="4">
    <source>
        <dbReference type="RefSeq" id="XP_022724239.1"/>
    </source>
</evidence>
<dbReference type="RefSeq" id="XP_022724239.1">
    <property type="nucleotide sequence ID" value="XM_022868504.1"/>
</dbReference>
<dbReference type="GeneID" id="111280948"/>
<proteinExistence type="predicted"/>
<organism evidence="3 4">
    <name type="scientific">Durio zibethinus</name>
    <name type="common">Durian</name>
    <dbReference type="NCBI Taxonomy" id="66656"/>
    <lineage>
        <taxon>Eukaryota</taxon>
        <taxon>Viridiplantae</taxon>
        <taxon>Streptophyta</taxon>
        <taxon>Embryophyta</taxon>
        <taxon>Tracheophyta</taxon>
        <taxon>Spermatophyta</taxon>
        <taxon>Magnoliopsida</taxon>
        <taxon>eudicotyledons</taxon>
        <taxon>Gunneridae</taxon>
        <taxon>Pentapetalae</taxon>
        <taxon>rosids</taxon>
        <taxon>malvids</taxon>
        <taxon>Malvales</taxon>
        <taxon>Malvaceae</taxon>
        <taxon>Helicteroideae</taxon>
        <taxon>Durio</taxon>
    </lineage>
</organism>
<feature type="domain" description="Disease resistance protein At4g27190-like leucine-rich repeats" evidence="2">
    <location>
        <begin position="103"/>
        <end position="219"/>
    </location>
</feature>
<dbReference type="AlphaFoldDB" id="A0A6P5X754"/>
<dbReference type="Pfam" id="PF23247">
    <property type="entry name" value="LRR_RPS2"/>
    <property type="match status" value="1"/>
</dbReference>
<gene>
    <name evidence="4" type="primary">LOC111280948</name>
</gene>
<protein>
    <submittedName>
        <fullName evidence="4">Uncharacterized protein LOC111280948</fullName>
    </submittedName>
</protein>
<dbReference type="OrthoDB" id="1746449at2759"/>
<dbReference type="InterPro" id="IPR057135">
    <property type="entry name" value="At4g27190-like_LRR"/>
</dbReference>
<sequence>MMEQIITNDGAEEATTNTIMFPSLKIIILESCSNLRSFYLGHDTVEYPCLTLLVVKDCPKMVTFATSSPREQNIKTIGIAPFFSDKVIFPNLREYVIVGSGYWTTIWDDKLTFGSFYEPTFLQVKYCESLLNIFPFHMMKRLNKLEYLEIAKCESLVEVIGLDHGLNSTESTTMFIFPKIRNLLLHWLPKLKNFYSRLHTTRWPSLKQLEVRGCDNVEILARQHQNFPETFGESQLEIIPSQQPLFWVTKV</sequence>
<dbReference type="PANTHER" id="PTHR33463">
    <property type="entry name" value="NB-ARC DOMAIN-CONTAINING PROTEIN-RELATED"/>
    <property type="match status" value="1"/>
</dbReference>
<reference evidence="4" key="1">
    <citation type="submission" date="2025-08" db="UniProtKB">
        <authorList>
            <consortium name="RefSeq"/>
        </authorList>
    </citation>
    <scope>IDENTIFICATION</scope>
    <source>
        <tissue evidence="4">Fruit stalk</tissue>
    </source>
</reference>
<evidence type="ECO:0000256" key="1">
    <source>
        <dbReference type="ARBA" id="ARBA00022821"/>
    </source>
</evidence>
<evidence type="ECO:0000313" key="3">
    <source>
        <dbReference type="Proteomes" id="UP000515121"/>
    </source>
</evidence>
<keyword evidence="1" id="KW-0611">Plant defense</keyword>
<dbReference type="InterPro" id="IPR050905">
    <property type="entry name" value="Plant_NBS-LRR"/>
</dbReference>
<dbReference type="InterPro" id="IPR032675">
    <property type="entry name" value="LRR_dom_sf"/>
</dbReference>
<dbReference type="Gene3D" id="3.80.10.10">
    <property type="entry name" value="Ribonuclease Inhibitor"/>
    <property type="match status" value="1"/>
</dbReference>
<dbReference type="Proteomes" id="UP000515121">
    <property type="component" value="Unplaced"/>
</dbReference>
<accession>A0A6P5X754</accession>
<evidence type="ECO:0000259" key="2">
    <source>
        <dbReference type="Pfam" id="PF23247"/>
    </source>
</evidence>
<dbReference type="KEGG" id="dzi:111280948"/>
<dbReference type="PANTHER" id="PTHR33463:SF209">
    <property type="entry name" value="DISEASE RESISTANCE PROTEIN RPS2-LIKE"/>
    <property type="match status" value="1"/>
</dbReference>
<dbReference type="SUPFAM" id="SSF52047">
    <property type="entry name" value="RNI-like"/>
    <property type="match status" value="1"/>
</dbReference>
<keyword evidence="3" id="KW-1185">Reference proteome</keyword>